<dbReference type="PROSITE" id="PS50005">
    <property type="entry name" value="TPR"/>
    <property type="match status" value="2"/>
</dbReference>
<sequence length="117" mass="13258">MISLKRYINESAAYVIEKEINNSGIDAGIAKFQQLRSDDQNRLYFSESDFNSLGYNLITRGKIDAAVEVFKMNVELNPKSANAYDSLGEVYMKTGDKKNAIKNYRKSLELNPNNNHA</sequence>
<feature type="non-terminal residue" evidence="1">
    <location>
        <position position="117"/>
    </location>
</feature>
<dbReference type="InterPro" id="IPR011990">
    <property type="entry name" value="TPR-like_helical_dom_sf"/>
</dbReference>
<dbReference type="Gene3D" id="1.25.40.10">
    <property type="entry name" value="Tetratricopeptide repeat domain"/>
    <property type="match status" value="1"/>
</dbReference>
<dbReference type="PROSITE" id="PS50293">
    <property type="entry name" value="TPR_REGION"/>
    <property type="match status" value="1"/>
</dbReference>
<dbReference type="AlphaFoldDB" id="X1GEH2"/>
<accession>X1GEH2</accession>
<dbReference type="EMBL" id="BARU01021065">
    <property type="protein sequence ID" value="GAH56301.1"/>
    <property type="molecule type" value="Genomic_DNA"/>
</dbReference>
<proteinExistence type="predicted"/>
<evidence type="ECO:0000313" key="1">
    <source>
        <dbReference type="EMBL" id="GAH56301.1"/>
    </source>
</evidence>
<reference evidence="1" key="1">
    <citation type="journal article" date="2014" name="Front. Microbiol.">
        <title>High frequency of phylogenetically diverse reductive dehalogenase-homologous genes in deep subseafloor sedimentary metagenomes.</title>
        <authorList>
            <person name="Kawai M."/>
            <person name="Futagami T."/>
            <person name="Toyoda A."/>
            <person name="Takaki Y."/>
            <person name="Nishi S."/>
            <person name="Hori S."/>
            <person name="Arai W."/>
            <person name="Tsubouchi T."/>
            <person name="Morono Y."/>
            <person name="Uchiyama I."/>
            <person name="Ito T."/>
            <person name="Fujiyama A."/>
            <person name="Inagaki F."/>
            <person name="Takami H."/>
        </authorList>
    </citation>
    <scope>NUCLEOTIDE SEQUENCE</scope>
    <source>
        <strain evidence="1">Expedition CK06-06</strain>
    </source>
</reference>
<dbReference type="SMART" id="SM00028">
    <property type="entry name" value="TPR"/>
    <property type="match status" value="2"/>
</dbReference>
<dbReference type="Pfam" id="PF13181">
    <property type="entry name" value="TPR_8"/>
    <property type="match status" value="1"/>
</dbReference>
<name>X1GEH2_9ZZZZ</name>
<dbReference type="InterPro" id="IPR019734">
    <property type="entry name" value="TPR_rpt"/>
</dbReference>
<gene>
    <name evidence="1" type="ORF">S03H2_34509</name>
</gene>
<organism evidence="1">
    <name type="scientific">marine sediment metagenome</name>
    <dbReference type="NCBI Taxonomy" id="412755"/>
    <lineage>
        <taxon>unclassified sequences</taxon>
        <taxon>metagenomes</taxon>
        <taxon>ecological metagenomes</taxon>
    </lineage>
</organism>
<protein>
    <submittedName>
        <fullName evidence="1">Uncharacterized protein</fullName>
    </submittedName>
</protein>
<comment type="caution">
    <text evidence="1">The sequence shown here is derived from an EMBL/GenBank/DDBJ whole genome shotgun (WGS) entry which is preliminary data.</text>
</comment>
<dbReference type="SUPFAM" id="SSF48452">
    <property type="entry name" value="TPR-like"/>
    <property type="match status" value="1"/>
</dbReference>